<dbReference type="PANTHER" id="PTHR46494">
    <property type="entry name" value="CORA FAMILY METAL ION TRANSPORTER (EUROFUNG)"/>
    <property type="match status" value="1"/>
</dbReference>
<evidence type="ECO:0000313" key="14">
    <source>
        <dbReference type="Proteomes" id="UP000028123"/>
    </source>
</evidence>
<dbReference type="NCBIfam" id="TIGR00383">
    <property type="entry name" value="corA"/>
    <property type="match status" value="1"/>
</dbReference>
<keyword evidence="3 12" id="KW-0813">Transport</keyword>
<dbReference type="InterPro" id="IPR004488">
    <property type="entry name" value="Mg/Co-transport_prot_CorA"/>
</dbReference>
<dbReference type="InterPro" id="IPR045861">
    <property type="entry name" value="CorA_cytoplasmic_dom"/>
</dbReference>
<dbReference type="GO" id="GO:0050897">
    <property type="term" value="F:cobalt ion binding"/>
    <property type="evidence" value="ECO:0007669"/>
    <property type="project" value="TreeGrafter"/>
</dbReference>
<dbReference type="InterPro" id="IPR002523">
    <property type="entry name" value="MgTranspt_CorA/ZnTranspt_ZntB"/>
</dbReference>
<dbReference type="InterPro" id="IPR045863">
    <property type="entry name" value="CorA_TM1_TM2"/>
</dbReference>
<dbReference type="CDD" id="cd12822">
    <property type="entry name" value="TmCorA-like"/>
    <property type="match status" value="1"/>
</dbReference>
<keyword evidence="5 12" id="KW-0812">Transmembrane</keyword>
<dbReference type="Proteomes" id="UP000028123">
    <property type="component" value="Unassembled WGS sequence"/>
</dbReference>
<evidence type="ECO:0000256" key="9">
    <source>
        <dbReference type="ARBA" id="ARBA00023136"/>
    </source>
</evidence>
<dbReference type="Pfam" id="PF01544">
    <property type="entry name" value="CorA"/>
    <property type="match status" value="1"/>
</dbReference>
<proteinExistence type="inferred from homology"/>
<dbReference type="RefSeq" id="WP_036675115.1">
    <property type="nucleotide sequence ID" value="NZ_JNVM01000001.1"/>
</dbReference>
<evidence type="ECO:0000256" key="6">
    <source>
        <dbReference type="ARBA" id="ARBA00022842"/>
    </source>
</evidence>
<evidence type="ECO:0000313" key="13">
    <source>
        <dbReference type="EMBL" id="KEQ27922.1"/>
    </source>
</evidence>
<evidence type="ECO:0000256" key="5">
    <source>
        <dbReference type="ARBA" id="ARBA00022692"/>
    </source>
</evidence>
<comment type="similarity">
    <text evidence="2 12">Belongs to the CorA metal ion transporter (MIT) (TC 1.A.35) family.</text>
</comment>
<evidence type="ECO:0000256" key="2">
    <source>
        <dbReference type="ARBA" id="ARBA00009765"/>
    </source>
</evidence>
<dbReference type="PANTHER" id="PTHR46494:SF1">
    <property type="entry name" value="CORA FAMILY METAL ION TRANSPORTER (EUROFUNG)"/>
    <property type="match status" value="1"/>
</dbReference>
<dbReference type="FunFam" id="1.20.58.340:FF:000004">
    <property type="entry name" value="Magnesium transport protein CorA"/>
    <property type="match status" value="1"/>
</dbReference>
<dbReference type="GO" id="GO:0015087">
    <property type="term" value="F:cobalt ion transmembrane transporter activity"/>
    <property type="evidence" value="ECO:0007669"/>
    <property type="project" value="UniProtKB-UniRule"/>
</dbReference>
<evidence type="ECO:0000256" key="1">
    <source>
        <dbReference type="ARBA" id="ARBA00004651"/>
    </source>
</evidence>
<dbReference type="GO" id="GO:0015095">
    <property type="term" value="F:magnesium ion transmembrane transporter activity"/>
    <property type="evidence" value="ECO:0007669"/>
    <property type="project" value="UniProtKB-UniRule"/>
</dbReference>
<feature type="transmembrane region" description="Helical" evidence="12">
    <location>
        <begin position="252"/>
        <end position="272"/>
    </location>
</feature>
<keyword evidence="9 12" id="KW-0472">Membrane</keyword>
<dbReference type="AlphaFoldDB" id="A0A081PB49"/>
<organism evidence="13 14">
    <name type="scientific">Paenibacillus tyrfis</name>
    <dbReference type="NCBI Taxonomy" id="1501230"/>
    <lineage>
        <taxon>Bacteria</taxon>
        <taxon>Bacillati</taxon>
        <taxon>Bacillota</taxon>
        <taxon>Bacilli</taxon>
        <taxon>Bacillales</taxon>
        <taxon>Paenibacillaceae</taxon>
        <taxon>Paenibacillus</taxon>
    </lineage>
</organism>
<dbReference type="EMBL" id="JNVM01000001">
    <property type="protein sequence ID" value="KEQ27922.1"/>
    <property type="molecule type" value="Genomic_DNA"/>
</dbReference>
<dbReference type="OrthoDB" id="9803416at2"/>
<dbReference type="SUPFAM" id="SSF144083">
    <property type="entry name" value="Magnesium transport protein CorA, transmembrane region"/>
    <property type="match status" value="1"/>
</dbReference>
<evidence type="ECO:0000256" key="3">
    <source>
        <dbReference type="ARBA" id="ARBA00022448"/>
    </source>
</evidence>
<keyword evidence="7 12" id="KW-1133">Transmembrane helix</keyword>
<feature type="transmembrane region" description="Helical" evidence="12">
    <location>
        <begin position="284"/>
        <end position="304"/>
    </location>
</feature>
<gene>
    <name evidence="12" type="primary">corA</name>
    <name evidence="13" type="ORF">ET33_00460</name>
</gene>
<dbReference type="Gene3D" id="3.30.460.20">
    <property type="entry name" value="CorA soluble domain-like"/>
    <property type="match status" value="1"/>
</dbReference>
<keyword evidence="6 12" id="KW-0460">Magnesium</keyword>
<evidence type="ECO:0000256" key="12">
    <source>
        <dbReference type="RuleBase" id="RU362010"/>
    </source>
</evidence>
<evidence type="ECO:0000256" key="8">
    <source>
        <dbReference type="ARBA" id="ARBA00023065"/>
    </source>
</evidence>
<comment type="subcellular location">
    <subcellularLocation>
        <location evidence="1">Cell membrane</location>
        <topology evidence="1">Multi-pass membrane protein</topology>
    </subcellularLocation>
    <subcellularLocation>
        <location evidence="12">Membrane</location>
        <topology evidence="12">Multi-pass membrane protein</topology>
    </subcellularLocation>
</comment>
<keyword evidence="4 12" id="KW-1003">Cell membrane</keyword>
<dbReference type="GO" id="GO:0000287">
    <property type="term" value="F:magnesium ion binding"/>
    <property type="evidence" value="ECO:0007669"/>
    <property type="project" value="TreeGrafter"/>
</dbReference>
<comment type="function">
    <text evidence="11">Mediates influx of magnesium ions. Alternates between open and closed states. Activated by low cytoplasmic Mg(2+) levels. Inactive when cytoplasmic Mg(2+) levels are high.</text>
</comment>
<dbReference type="GO" id="GO:0005886">
    <property type="term" value="C:plasma membrane"/>
    <property type="evidence" value="ECO:0007669"/>
    <property type="project" value="UniProtKB-SubCell"/>
</dbReference>
<sequence length="310" mass="36956">MLVYNHATGQVTEQETRFPDDNENVWLHMTAPEARQVEHVLKQQFHCHPLVVEDCIKLNQRPKVDRYKDHVFMTFFAVVDKQLTTVEIAIVIGKNFVITICKEPLPFFEELKTHLLQVEGSMEHSGRILYLILDRCVDDYTDIINQIEDRVDRLEQMIYRNPYVRVSREIFKSKRKMHHLRRIIAEEKTMLGTLTHQNFPYIRQEADVYFIDIYDHISRVVDSLDVFRESLTGLLELQMSIKSDRMNEIMKTLTIISSIFLPLTFIVGLYGMNFKDIPELNWNFGYVYVWIVMIVVTIFMWAIFKWKKWI</sequence>
<accession>A0A081PB49</accession>
<comment type="caution">
    <text evidence="13">The sequence shown here is derived from an EMBL/GenBank/DDBJ whole genome shotgun (WGS) entry which is preliminary data.</text>
</comment>
<keyword evidence="8 12" id="KW-0406">Ion transport</keyword>
<evidence type="ECO:0000256" key="11">
    <source>
        <dbReference type="ARBA" id="ARBA00045497"/>
    </source>
</evidence>
<evidence type="ECO:0000256" key="10">
    <source>
        <dbReference type="ARBA" id="ARBA00034269"/>
    </source>
</evidence>
<evidence type="ECO:0000256" key="4">
    <source>
        <dbReference type="ARBA" id="ARBA00022475"/>
    </source>
</evidence>
<protein>
    <recommendedName>
        <fullName evidence="12">Magnesium transport protein CorA</fullName>
    </recommendedName>
</protein>
<dbReference type="Gene3D" id="1.20.58.340">
    <property type="entry name" value="Magnesium transport protein CorA, transmembrane region"/>
    <property type="match status" value="2"/>
</dbReference>
<evidence type="ECO:0000256" key="7">
    <source>
        <dbReference type="ARBA" id="ARBA00022989"/>
    </source>
</evidence>
<name>A0A081PB49_9BACL</name>
<reference evidence="13 14" key="1">
    <citation type="submission" date="2014-06" db="EMBL/GenBank/DDBJ databases">
        <title>Draft genome sequence of Paenibacillus sp. MSt1.</title>
        <authorList>
            <person name="Aw Y.K."/>
            <person name="Ong K.S."/>
            <person name="Gan H.M."/>
            <person name="Lee S.M."/>
        </authorList>
    </citation>
    <scope>NUCLEOTIDE SEQUENCE [LARGE SCALE GENOMIC DNA]</scope>
    <source>
        <strain evidence="13 14">MSt1</strain>
    </source>
</reference>
<keyword evidence="14" id="KW-1185">Reference proteome</keyword>
<dbReference type="SUPFAM" id="SSF143865">
    <property type="entry name" value="CorA soluble domain-like"/>
    <property type="match status" value="1"/>
</dbReference>
<dbReference type="eggNOG" id="COG0598">
    <property type="taxonomic scope" value="Bacteria"/>
</dbReference>
<comment type="catalytic activity">
    <reaction evidence="10">
        <text>Mg(2+)(in) = Mg(2+)(out)</text>
        <dbReference type="Rhea" id="RHEA:29827"/>
        <dbReference type="ChEBI" id="CHEBI:18420"/>
    </reaction>
</comment>